<dbReference type="Proteomes" id="UP000003330">
    <property type="component" value="Unassembled WGS sequence"/>
</dbReference>
<accession>G5K0D3</accession>
<organism evidence="1 2">
    <name type="scientific">Streptococcus ictaluri 707-05</name>
    <dbReference type="NCBI Taxonomy" id="764299"/>
    <lineage>
        <taxon>Bacteria</taxon>
        <taxon>Bacillati</taxon>
        <taxon>Bacillota</taxon>
        <taxon>Bacilli</taxon>
        <taxon>Lactobacillales</taxon>
        <taxon>Streptococcaceae</taxon>
        <taxon>Streptococcus</taxon>
    </lineage>
</organism>
<keyword evidence="2" id="KW-1185">Reference proteome</keyword>
<gene>
    <name evidence="1" type="ORF">STRIC_0053</name>
</gene>
<protein>
    <submittedName>
        <fullName evidence="1">Uncharacterized protein</fullName>
    </submittedName>
</protein>
<proteinExistence type="predicted"/>
<dbReference type="eggNOG" id="COG2222">
    <property type="taxonomic scope" value="Bacteria"/>
</dbReference>
<comment type="caution">
    <text evidence="1">The sequence shown here is derived from an EMBL/GenBank/DDBJ whole genome shotgun (WGS) entry which is preliminary data.</text>
</comment>
<evidence type="ECO:0000313" key="1">
    <source>
        <dbReference type="EMBL" id="EHI70584.1"/>
    </source>
</evidence>
<dbReference type="AlphaFoldDB" id="G5K0D3"/>
<dbReference type="STRING" id="764299.STRIC_0053"/>
<sequence length="42" mass="4615">MIFVAQSLALFLAVKVQNFPDTPSRTGTVNRVVKGVSIHPYL</sequence>
<dbReference type="Gene3D" id="3.40.50.10490">
    <property type="entry name" value="Glucose-6-phosphate isomerase like protein, domain 1"/>
    <property type="match status" value="1"/>
</dbReference>
<reference evidence="1 2" key="1">
    <citation type="journal article" date="2014" name="Int. J. Syst. Evol. Microbiol.">
        <title>Phylogenomics and the dynamic genome evolution of the genus Streptococcus.</title>
        <authorList>
            <consortium name="The Broad Institute Genome Sequencing Platform"/>
            <person name="Richards V.P."/>
            <person name="Palmer S.R."/>
            <person name="Pavinski Bitar P.D."/>
            <person name="Qin X."/>
            <person name="Weinstock G.M."/>
            <person name="Highlander S.K."/>
            <person name="Town C.D."/>
            <person name="Burne R.A."/>
            <person name="Stanhope M.J."/>
        </authorList>
    </citation>
    <scope>NUCLEOTIDE SEQUENCE [LARGE SCALE GENOMIC DNA]</scope>
    <source>
        <strain evidence="1 2">707-05</strain>
    </source>
</reference>
<name>G5K0D3_9STRE</name>
<dbReference type="EMBL" id="AEUX02000002">
    <property type="protein sequence ID" value="EHI70584.1"/>
    <property type="molecule type" value="Genomic_DNA"/>
</dbReference>
<evidence type="ECO:0000313" key="2">
    <source>
        <dbReference type="Proteomes" id="UP000003330"/>
    </source>
</evidence>